<dbReference type="STRING" id="69895.SAMN05192551_101425"/>
<keyword evidence="3" id="KW-0444">Lipid biosynthesis</keyword>
<dbReference type="PANTHER" id="PTHR12358:SF106">
    <property type="entry name" value="LIPID KINASE YEGS"/>
    <property type="match status" value="1"/>
</dbReference>
<dbReference type="GO" id="GO:0008654">
    <property type="term" value="P:phospholipid biosynthetic process"/>
    <property type="evidence" value="ECO:0007669"/>
    <property type="project" value="UniProtKB-KW"/>
</dbReference>
<dbReference type="GO" id="GO:0005886">
    <property type="term" value="C:plasma membrane"/>
    <property type="evidence" value="ECO:0007669"/>
    <property type="project" value="TreeGrafter"/>
</dbReference>
<evidence type="ECO:0000256" key="4">
    <source>
        <dbReference type="ARBA" id="ARBA00022679"/>
    </source>
</evidence>
<evidence type="ECO:0000256" key="9">
    <source>
        <dbReference type="ARBA" id="ARBA00022842"/>
    </source>
</evidence>
<organism evidence="14 15">
    <name type="scientific">Tindallia magadiensis</name>
    <dbReference type="NCBI Taxonomy" id="69895"/>
    <lineage>
        <taxon>Bacteria</taxon>
        <taxon>Bacillati</taxon>
        <taxon>Bacillota</taxon>
        <taxon>Clostridia</taxon>
        <taxon>Peptostreptococcales</taxon>
        <taxon>Tindalliaceae</taxon>
        <taxon>Tindallia</taxon>
    </lineage>
</organism>
<dbReference type="InterPro" id="IPR045540">
    <property type="entry name" value="YegS/DAGK_C"/>
</dbReference>
<reference evidence="15" key="1">
    <citation type="submission" date="2016-10" db="EMBL/GenBank/DDBJ databases">
        <authorList>
            <person name="Varghese N."/>
            <person name="Submissions S."/>
        </authorList>
    </citation>
    <scope>NUCLEOTIDE SEQUENCE [LARGE SCALE GENOMIC DNA]</scope>
    <source>
        <strain evidence="15">Z-7934</strain>
    </source>
</reference>
<dbReference type="SMART" id="SM00046">
    <property type="entry name" value="DAGKc"/>
    <property type="match status" value="1"/>
</dbReference>
<keyword evidence="12" id="KW-1208">Phospholipid metabolism</keyword>
<dbReference type="AlphaFoldDB" id="A0A1I3AV54"/>
<dbReference type="InterPro" id="IPR016064">
    <property type="entry name" value="NAD/diacylglycerol_kinase_sf"/>
</dbReference>
<keyword evidence="15" id="KW-1185">Reference proteome</keyword>
<proteinExistence type="inferred from homology"/>
<keyword evidence="11" id="KW-0594">Phospholipid biosynthesis</keyword>
<keyword evidence="6" id="KW-0547">Nucleotide-binding</keyword>
<feature type="domain" description="DAGKc" evidence="13">
    <location>
        <begin position="1"/>
        <end position="132"/>
    </location>
</feature>
<evidence type="ECO:0000256" key="11">
    <source>
        <dbReference type="ARBA" id="ARBA00023209"/>
    </source>
</evidence>
<dbReference type="GO" id="GO:0005524">
    <property type="term" value="F:ATP binding"/>
    <property type="evidence" value="ECO:0007669"/>
    <property type="project" value="UniProtKB-KW"/>
</dbReference>
<evidence type="ECO:0000313" key="14">
    <source>
        <dbReference type="EMBL" id="SFH53957.1"/>
    </source>
</evidence>
<name>A0A1I3AV54_9FIRM</name>
<gene>
    <name evidence="14" type="ORF">SAMN05192551_101425</name>
</gene>
<dbReference type="PANTHER" id="PTHR12358">
    <property type="entry name" value="SPHINGOSINE KINASE"/>
    <property type="match status" value="1"/>
</dbReference>
<evidence type="ECO:0000313" key="15">
    <source>
        <dbReference type="Proteomes" id="UP000199287"/>
    </source>
</evidence>
<dbReference type="NCBIfam" id="TIGR00147">
    <property type="entry name" value="YegS/Rv2252/BmrU family lipid kinase"/>
    <property type="match status" value="1"/>
</dbReference>
<keyword evidence="8" id="KW-0067">ATP-binding</keyword>
<evidence type="ECO:0000256" key="1">
    <source>
        <dbReference type="ARBA" id="ARBA00001946"/>
    </source>
</evidence>
<comment type="similarity">
    <text evidence="2">Belongs to the diacylglycerol/lipid kinase family.</text>
</comment>
<keyword evidence="9" id="KW-0460">Magnesium</keyword>
<dbReference type="InterPro" id="IPR005218">
    <property type="entry name" value="Diacylglycerol/lipid_kinase"/>
</dbReference>
<evidence type="ECO:0000256" key="5">
    <source>
        <dbReference type="ARBA" id="ARBA00022723"/>
    </source>
</evidence>
<dbReference type="GO" id="GO:0004143">
    <property type="term" value="F:ATP-dependent diacylglycerol kinase activity"/>
    <property type="evidence" value="ECO:0007669"/>
    <property type="project" value="TreeGrafter"/>
</dbReference>
<dbReference type="GO" id="GO:0046872">
    <property type="term" value="F:metal ion binding"/>
    <property type="evidence" value="ECO:0007669"/>
    <property type="project" value="UniProtKB-KW"/>
</dbReference>
<evidence type="ECO:0000256" key="7">
    <source>
        <dbReference type="ARBA" id="ARBA00022777"/>
    </source>
</evidence>
<evidence type="ECO:0000256" key="6">
    <source>
        <dbReference type="ARBA" id="ARBA00022741"/>
    </source>
</evidence>
<dbReference type="InterPro" id="IPR050187">
    <property type="entry name" value="Lipid_Phosphate_FormReg"/>
</dbReference>
<keyword evidence="7 14" id="KW-0418">Kinase</keyword>
<accession>A0A1I3AV54</accession>
<dbReference type="RefSeq" id="WP_093369147.1">
    <property type="nucleotide sequence ID" value="NZ_FOQA01000001.1"/>
</dbReference>
<dbReference type="InterPro" id="IPR017438">
    <property type="entry name" value="ATP-NAD_kinase_N"/>
</dbReference>
<evidence type="ECO:0000256" key="8">
    <source>
        <dbReference type="ARBA" id="ARBA00022840"/>
    </source>
</evidence>
<dbReference type="SUPFAM" id="SSF111331">
    <property type="entry name" value="NAD kinase/diacylglycerol kinase-like"/>
    <property type="match status" value="1"/>
</dbReference>
<dbReference type="Gene3D" id="3.40.50.10330">
    <property type="entry name" value="Probable inorganic polyphosphate/atp-NAD kinase, domain 1"/>
    <property type="match status" value="1"/>
</dbReference>
<evidence type="ECO:0000256" key="2">
    <source>
        <dbReference type="ARBA" id="ARBA00005983"/>
    </source>
</evidence>
<dbReference type="InterPro" id="IPR001206">
    <property type="entry name" value="Diacylglycerol_kinase_cat_dom"/>
</dbReference>
<evidence type="ECO:0000256" key="3">
    <source>
        <dbReference type="ARBA" id="ARBA00022516"/>
    </source>
</evidence>
<evidence type="ECO:0000259" key="13">
    <source>
        <dbReference type="PROSITE" id="PS50146"/>
    </source>
</evidence>
<sequence>MKKYAAIVNPNAGRKMGKERFEALKAIISEKETCQFDLYETKGENDTVEAVKNFGASYYDQMIVFGGDGTTNEVVNGLMQVPSPPPLALFPMGTANDVATYLEIPKNVEVYAEMILNPRKIFVDVGKAGDRFFLNVAAGGLLPELAHKVSSEKKSILGKFAYYFEGFLEFPKQFFQTIEIELDCGEKRETIDTLFFLLANGPIIGGFKNLVPEASLNDGKLDLLIVKNTEFPDMANVFLSFLRKRVKPQKGIIYYQVDSFRLNSKQDIEVDVDGELCGKLPMDFKVIPNALQLITPLKKD</sequence>
<protein>
    <submittedName>
        <fullName evidence="14">Diacylglycerol kinase (ATP)</fullName>
    </submittedName>
</protein>
<keyword evidence="5" id="KW-0479">Metal-binding</keyword>
<dbReference type="Proteomes" id="UP000199287">
    <property type="component" value="Unassembled WGS sequence"/>
</dbReference>
<keyword evidence="4" id="KW-0808">Transferase</keyword>
<dbReference type="OrthoDB" id="142078at2"/>
<dbReference type="Gene3D" id="2.60.200.40">
    <property type="match status" value="1"/>
</dbReference>
<dbReference type="Pfam" id="PF00781">
    <property type="entry name" value="DAGK_cat"/>
    <property type="match status" value="1"/>
</dbReference>
<evidence type="ECO:0000256" key="10">
    <source>
        <dbReference type="ARBA" id="ARBA00023098"/>
    </source>
</evidence>
<dbReference type="Pfam" id="PF19279">
    <property type="entry name" value="YegS_C"/>
    <property type="match status" value="1"/>
</dbReference>
<dbReference type="EMBL" id="FOQA01000001">
    <property type="protein sequence ID" value="SFH53957.1"/>
    <property type="molecule type" value="Genomic_DNA"/>
</dbReference>
<evidence type="ECO:0000256" key="12">
    <source>
        <dbReference type="ARBA" id="ARBA00023264"/>
    </source>
</evidence>
<keyword evidence="10" id="KW-0443">Lipid metabolism</keyword>
<dbReference type="PROSITE" id="PS50146">
    <property type="entry name" value="DAGK"/>
    <property type="match status" value="1"/>
</dbReference>
<comment type="cofactor">
    <cofactor evidence="1">
        <name>Mg(2+)</name>
        <dbReference type="ChEBI" id="CHEBI:18420"/>
    </cofactor>
</comment>